<evidence type="ECO:0000259" key="1">
    <source>
        <dbReference type="Pfam" id="PF24758"/>
    </source>
</evidence>
<evidence type="ECO:0000313" key="2">
    <source>
        <dbReference type="EMBL" id="JAP74856.1"/>
    </source>
</evidence>
<dbReference type="AlphaFoldDB" id="A0A131Y9S4"/>
<dbReference type="Pfam" id="PF24758">
    <property type="entry name" value="LRR_At5g56370"/>
    <property type="match status" value="1"/>
</dbReference>
<dbReference type="InterPro" id="IPR032675">
    <property type="entry name" value="LRR_dom_sf"/>
</dbReference>
<dbReference type="InterPro" id="IPR055411">
    <property type="entry name" value="LRR_FXL15/At3g58940/PEG3-like"/>
</dbReference>
<feature type="domain" description="F-box/LRR-repeat protein 15/At3g58940/PEG3-like LRR" evidence="1">
    <location>
        <begin position="283"/>
        <end position="368"/>
    </location>
</feature>
<accession>A0A131Y9S4</accession>
<sequence>MEEVKEFGCPDKLLTEEDLIILKLDKPCSQPLPDNLTVDSTGHLVSMNQKHFIRCETFLSKQHISSALFAGCSAFDSSKRFEKAAELILRNVRTLVVLHNRNLICDLYSKSEHMTSLVLPHNLRVQTANDSSWSPSRGKASKLTKLVGTMPAIGIDHLLIDFIPTAQAVHHCPGLSWIQAPMDAQLFTPPPEVAHIIQETPVVSKRHVILGSHMKTLDGKHFVINAEPKAVVCAQQLFPSVYQLEVTSRDPESLLLIAHFKDVRRLSITALFQPCCFHQYASRLLREFQLEELSLENFEDVPLASLAIFCGNLSSLSVKHCTFKECVPLPASFPNLTYLLIENIIITEVGLRALLSGCKNLITLQINDPKLAVIVKLVPELRLEKLERLVLNTNQTLSSSDVGVDDLKRFLASLPSLRYLATDSYGLRLFFETHAPRVTLAWASCTICTAHFPKVNELQEGTWAELLLKCEDSN</sequence>
<organism evidence="2">
    <name type="scientific">Ixodes ricinus</name>
    <name type="common">Common tick</name>
    <name type="synonym">Acarus ricinus</name>
    <dbReference type="NCBI Taxonomy" id="34613"/>
    <lineage>
        <taxon>Eukaryota</taxon>
        <taxon>Metazoa</taxon>
        <taxon>Ecdysozoa</taxon>
        <taxon>Arthropoda</taxon>
        <taxon>Chelicerata</taxon>
        <taxon>Arachnida</taxon>
        <taxon>Acari</taxon>
        <taxon>Parasitiformes</taxon>
        <taxon>Ixodida</taxon>
        <taxon>Ixodoidea</taxon>
        <taxon>Ixodidae</taxon>
        <taxon>Ixodinae</taxon>
        <taxon>Ixodes</taxon>
    </lineage>
</organism>
<dbReference type="EMBL" id="GEFM01000940">
    <property type="protein sequence ID" value="JAP74856.1"/>
    <property type="molecule type" value="mRNA"/>
</dbReference>
<dbReference type="Gene3D" id="3.80.10.10">
    <property type="entry name" value="Ribonuclease Inhibitor"/>
    <property type="match status" value="1"/>
</dbReference>
<name>A0A131Y9S4_IXORI</name>
<dbReference type="SUPFAM" id="SSF52058">
    <property type="entry name" value="L domain-like"/>
    <property type="match status" value="1"/>
</dbReference>
<protein>
    <recommendedName>
        <fullName evidence="1">F-box/LRR-repeat protein 15/At3g58940/PEG3-like LRR domain-containing protein</fullName>
    </recommendedName>
</protein>
<proteinExistence type="evidence at transcript level"/>
<reference evidence="2" key="1">
    <citation type="submission" date="2016-02" db="EMBL/GenBank/DDBJ databases">
        <title>RNAseq analyses of the midgut from blood- or serum-fed Ixodes ricinus ticks.</title>
        <authorList>
            <person name="Perner J."/>
            <person name="Provaznik J."/>
            <person name="Schrenkova J."/>
            <person name="Urbanova V."/>
            <person name="Ribeiro J.M."/>
            <person name="Kopacek P."/>
        </authorList>
    </citation>
    <scope>NUCLEOTIDE SEQUENCE</scope>
    <source>
        <tissue evidence="2">Gut</tissue>
    </source>
</reference>